<feature type="compositionally biased region" description="Low complexity" evidence="1">
    <location>
        <begin position="1"/>
        <end position="21"/>
    </location>
</feature>
<feature type="non-terminal residue" evidence="3">
    <location>
        <position position="83"/>
    </location>
</feature>
<name>C6H388_AJECH</name>
<dbReference type="EMBL" id="GG692419">
    <property type="protein sequence ID" value="EER45591.1"/>
    <property type="molecule type" value="Genomic_DNA"/>
</dbReference>
<proteinExistence type="predicted"/>
<evidence type="ECO:0000256" key="1">
    <source>
        <dbReference type="SAM" id="MobiDB-lite"/>
    </source>
</evidence>
<dbReference type="STRING" id="544712.C6H388"/>
<keyword evidence="2" id="KW-0472">Membrane</keyword>
<gene>
    <name evidence="3" type="ORF">HCDG_01170</name>
</gene>
<evidence type="ECO:0000313" key="3">
    <source>
        <dbReference type="EMBL" id="EER45591.1"/>
    </source>
</evidence>
<feature type="region of interest" description="Disordered" evidence="1">
    <location>
        <begin position="1"/>
        <end position="36"/>
    </location>
</feature>
<dbReference type="HOGENOM" id="CLU_2564519_0_0_1"/>
<feature type="compositionally biased region" description="Basic and acidic residues" evidence="1">
    <location>
        <begin position="26"/>
        <end position="36"/>
    </location>
</feature>
<organism evidence="3 4">
    <name type="scientific">Ajellomyces capsulatus (strain H143)</name>
    <name type="common">Darling's disease fungus</name>
    <name type="synonym">Histoplasma capsulatum</name>
    <dbReference type="NCBI Taxonomy" id="544712"/>
    <lineage>
        <taxon>Eukaryota</taxon>
        <taxon>Fungi</taxon>
        <taxon>Dikarya</taxon>
        <taxon>Ascomycota</taxon>
        <taxon>Pezizomycotina</taxon>
        <taxon>Eurotiomycetes</taxon>
        <taxon>Eurotiomycetidae</taxon>
        <taxon>Onygenales</taxon>
        <taxon>Ajellomycetaceae</taxon>
        <taxon>Histoplasma</taxon>
    </lineage>
</organism>
<dbReference type="VEuPathDB" id="FungiDB:HCDG_01170"/>
<keyword evidence="2" id="KW-0812">Transmembrane</keyword>
<dbReference type="Proteomes" id="UP000002624">
    <property type="component" value="Unassembled WGS sequence"/>
</dbReference>
<protein>
    <submittedName>
        <fullName evidence="3">Delta-9 fatty acid desaturase</fullName>
    </submittedName>
</protein>
<dbReference type="AlphaFoldDB" id="C6H388"/>
<accession>C6H388</accession>
<keyword evidence="2" id="KW-1133">Transmembrane helix</keyword>
<feature type="transmembrane region" description="Helical" evidence="2">
    <location>
        <begin position="55"/>
        <end position="75"/>
    </location>
</feature>
<reference evidence="4" key="1">
    <citation type="submission" date="2009-05" db="EMBL/GenBank/DDBJ databases">
        <title>The genome sequence of Ajellomyces capsulatus strain H143.</title>
        <authorList>
            <person name="Champion M."/>
            <person name="Cuomo C.A."/>
            <person name="Ma L.-J."/>
            <person name="Henn M.R."/>
            <person name="Sil A."/>
            <person name="Goldman B."/>
            <person name="Young S.K."/>
            <person name="Kodira C.D."/>
            <person name="Zeng Q."/>
            <person name="Koehrsen M."/>
            <person name="Alvarado L."/>
            <person name="Berlin A.M."/>
            <person name="Borenstein D."/>
            <person name="Chen Z."/>
            <person name="Engels R."/>
            <person name="Freedman E."/>
            <person name="Gellesch M."/>
            <person name="Goldberg J."/>
            <person name="Griggs A."/>
            <person name="Gujja S."/>
            <person name="Heiman D.I."/>
            <person name="Hepburn T.A."/>
            <person name="Howarth C."/>
            <person name="Jen D."/>
            <person name="Larson L."/>
            <person name="Lewis B."/>
            <person name="Mehta T."/>
            <person name="Park D."/>
            <person name="Pearson M."/>
            <person name="Roberts A."/>
            <person name="Saif S."/>
            <person name="Shea T.D."/>
            <person name="Shenoy N."/>
            <person name="Sisk P."/>
            <person name="Stolte C."/>
            <person name="Sykes S."/>
            <person name="Walk T."/>
            <person name="White J."/>
            <person name="Yandava C."/>
            <person name="Klein B."/>
            <person name="McEwen J.G."/>
            <person name="Puccia R."/>
            <person name="Goldman G.H."/>
            <person name="Felipe M.S."/>
            <person name="Nino-Vega G."/>
            <person name="San-Blas G."/>
            <person name="Taylor J.W."/>
            <person name="Mendoza L."/>
            <person name="Galagan J.E."/>
            <person name="Nusbaum C."/>
            <person name="Birren B.W."/>
        </authorList>
    </citation>
    <scope>NUCLEOTIDE SEQUENCE [LARGE SCALE GENOMIC DNA]</scope>
    <source>
        <strain evidence="4">H143</strain>
    </source>
</reference>
<evidence type="ECO:0000256" key="2">
    <source>
        <dbReference type="SAM" id="Phobius"/>
    </source>
</evidence>
<sequence length="83" mass="8932">MALNEAPTASPAAETAAGGKAVVTDAARRSNPEPKKVHITDTPITLANWHKHVSWLNVTLIIAIPIYGLVQAYWVPLHLKTAL</sequence>
<evidence type="ECO:0000313" key="4">
    <source>
        <dbReference type="Proteomes" id="UP000002624"/>
    </source>
</evidence>